<dbReference type="Gene3D" id="2.60.120.10">
    <property type="entry name" value="Jelly Rolls"/>
    <property type="match status" value="1"/>
</dbReference>
<feature type="transmembrane region" description="Helical" evidence="14">
    <location>
        <begin position="364"/>
        <end position="384"/>
    </location>
</feature>
<evidence type="ECO:0000256" key="6">
    <source>
        <dbReference type="ARBA" id="ARBA00023065"/>
    </source>
</evidence>
<dbReference type="PANTHER" id="PTHR45651:SF12">
    <property type="entry name" value="CYCLIC NUCLEOTIDE-GATED ION CHANNEL 15-RELATED"/>
    <property type="match status" value="1"/>
</dbReference>
<keyword evidence="3" id="KW-0813">Transport</keyword>
<evidence type="ECO:0000256" key="8">
    <source>
        <dbReference type="ARBA" id="ARBA00023242"/>
    </source>
</evidence>
<dbReference type="PROSITE" id="PS50042">
    <property type="entry name" value="CNMP_BINDING_3"/>
    <property type="match status" value="1"/>
</dbReference>
<keyword evidence="9" id="KW-1071">Ligand-gated ion channel</keyword>
<keyword evidence="17" id="KW-1185">Reference proteome</keyword>
<keyword evidence="8" id="KW-0539">Nucleus</keyword>
<dbReference type="Gene3D" id="1.10.287.70">
    <property type="match status" value="1"/>
</dbReference>
<name>A0A1Q3C6R1_CEPFO</name>
<keyword evidence="5 14" id="KW-1133">Transmembrane helix</keyword>
<protein>
    <submittedName>
        <fullName evidence="16">cNMP_binding domain-containing protein</fullName>
    </submittedName>
</protein>
<evidence type="ECO:0000256" key="7">
    <source>
        <dbReference type="ARBA" id="ARBA00023136"/>
    </source>
</evidence>
<feature type="transmembrane region" description="Helical" evidence="14">
    <location>
        <begin position="167"/>
        <end position="186"/>
    </location>
</feature>
<feature type="transmembrane region" description="Helical" evidence="14">
    <location>
        <begin position="78"/>
        <end position="99"/>
    </location>
</feature>
<dbReference type="SUPFAM" id="SSF51206">
    <property type="entry name" value="cAMP-binding domain-like"/>
    <property type="match status" value="1"/>
</dbReference>
<keyword evidence="10" id="KW-0407">Ion channel</keyword>
<evidence type="ECO:0000256" key="14">
    <source>
        <dbReference type="SAM" id="Phobius"/>
    </source>
</evidence>
<dbReference type="GO" id="GO:0034220">
    <property type="term" value="P:monoatomic ion transmembrane transport"/>
    <property type="evidence" value="ECO:0007669"/>
    <property type="project" value="UniProtKB-KW"/>
</dbReference>
<keyword evidence="4 14" id="KW-0812">Transmembrane</keyword>
<comment type="similarity">
    <text evidence="2">Belongs to the cyclic nucleotide-gated cation channel (TC 1.A.1.5) family.</text>
</comment>
<evidence type="ECO:0000313" key="17">
    <source>
        <dbReference type="Proteomes" id="UP000187406"/>
    </source>
</evidence>
<dbReference type="SMART" id="SM00100">
    <property type="entry name" value="cNMP"/>
    <property type="match status" value="1"/>
</dbReference>
<comment type="subunit">
    <text evidence="12">Interacts (via N-terminus) with DMI1 (via c-terminus). The Nod factor has no effect on this interaction, implying that the complex is maintained after activation.</text>
</comment>
<dbReference type="GO" id="GO:0044325">
    <property type="term" value="F:transmembrane transporter binding"/>
    <property type="evidence" value="ECO:0007669"/>
    <property type="project" value="UniProtKB-ARBA"/>
</dbReference>
<evidence type="ECO:0000256" key="1">
    <source>
        <dbReference type="ARBA" id="ARBA00004232"/>
    </source>
</evidence>
<feature type="transmembrane region" description="Helical" evidence="14">
    <location>
        <begin position="325"/>
        <end position="344"/>
    </location>
</feature>
<dbReference type="FunFam" id="2.60.120.10:FF:000024">
    <property type="entry name" value="Cyclic nucleotide-gated ion channel 1"/>
    <property type="match status" value="1"/>
</dbReference>
<evidence type="ECO:0000256" key="5">
    <source>
        <dbReference type="ARBA" id="ARBA00022989"/>
    </source>
</evidence>
<accession>A0A1Q3C6R1</accession>
<dbReference type="EMBL" id="BDDD01001431">
    <property type="protein sequence ID" value="GAV75874.1"/>
    <property type="molecule type" value="Genomic_DNA"/>
</dbReference>
<evidence type="ECO:0000256" key="13">
    <source>
        <dbReference type="SAM" id="MobiDB-lite"/>
    </source>
</evidence>
<reference evidence="17" key="1">
    <citation type="submission" date="2016-04" db="EMBL/GenBank/DDBJ databases">
        <title>Cephalotus genome sequencing.</title>
        <authorList>
            <person name="Fukushima K."/>
            <person name="Hasebe M."/>
            <person name="Fang X."/>
        </authorList>
    </citation>
    <scope>NUCLEOTIDE SEQUENCE [LARGE SCALE GENOMIC DNA]</scope>
    <source>
        <strain evidence="17">cv. St1</strain>
    </source>
</reference>
<comment type="function">
    <text evidence="11">Cyclic nucleotide-gated channel involved in the establishment of both rhizobial and mycorrhizal associations. Required for full activation of nuclear-localized Ca(2+) oscillations by Nod and Myc factors. Simultaneous activation of the K(+)-permeable channel DMI1 and the Ca(2+) channel CNGC15 can give rise to sustained Ca(2+) oscillations. May function during fertilization in both female and male gametophytic Ca(2+) signaling.</text>
</comment>
<dbReference type="Proteomes" id="UP000187406">
    <property type="component" value="Unassembled WGS sequence"/>
</dbReference>
<keyword evidence="6" id="KW-0406">Ion transport</keyword>
<comment type="subcellular location">
    <subcellularLocation>
        <location evidence="1">Nucleus membrane</location>
        <topology evidence="1">Multi-pass membrane protein</topology>
    </subcellularLocation>
</comment>
<dbReference type="InterPro" id="IPR018490">
    <property type="entry name" value="cNMP-bd_dom_sf"/>
</dbReference>
<dbReference type="OrthoDB" id="421226at2759"/>
<dbReference type="FunFam" id="1.10.287.630:FF:000003">
    <property type="entry name" value="Cyclic nucleotide-gated ion channel 1"/>
    <property type="match status" value="1"/>
</dbReference>
<sequence length="686" mass="77954">MNSKAASVQADDGEAEPPEVNRNGAHIPKPSPDKGTTANTGNYLKTKVLGKVYSEDFSKLKHTILDPRGQGIRRWSKIFLAASLVSLFVDPLFLFLPVVSGDVCIDVSLTYRTIITTIRSLVDVFYVIQILVRFRTAYVAPSSRVFGRGELETDSSKIALRYLRKGFWVDLLVALPLPQVLFWVIIPNVEGSVVAATTKSLWFLFLFQYIPRVCLVFPMESQFVETTGVLTETAWAGAAYNLLNYMLASNVSGAVFYILTAQRLEACWNYVCNLDKPNCTSQFFNCRMIQKPGRADWFQSSNITNLCNPTTGIYQFGIYVNPSTVAITSVAFINKFFYCFWWGLQTLSCIGQNLNTTTYEGEMLFTIIVSTVGLILLVLLIGNMQRYVLSTMKRLEEWRIKRIDIEQWMEHRQLPQELRQSVRKYDQYKWSATRGADEESLLQDLPVDLRRQIKRHLCLGHVRRVPLFDEMDETMLDAVCERLKLELCTEGTFLVRESDPVHQMFFIIRGNLESNTTDGGRPGFFNSCQIGPGDFCGEELLTWALDPRLGATLPSSTRSVQAITEVEAFALIADDLKFVSSQFRKLHSAKLRHIFRFYSHHWRSWAACFIQAAWRRHKKFKKAAQLSPHEPGTPRPGSFWDIFAERLVASARGDASSRGPESDSSIVDTDNSLLKPKDPDFLIDDE</sequence>
<comment type="caution">
    <text evidence="16">The sequence shown here is derived from an EMBL/GenBank/DDBJ whole genome shotgun (WGS) entry which is preliminary data.</text>
</comment>
<dbReference type="InParanoid" id="A0A1Q3C6R1"/>
<feature type="region of interest" description="Disordered" evidence="13">
    <location>
        <begin position="651"/>
        <end position="686"/>
    </location>
</feature>
<feature type="region of interest" description="Disordered" evidence="13">
    <location>
        <begin position="1"/>
        <end position="41"/>
    </location>
</feature>
<evidence type="ECO:0000256" key="12">
    <source>
        <dbReference type="ARBA" id="ARBA00064416"/>
    </source>
</evidence>
<evidence type="ECO:0000256" key="11">
    <source>
        <dbReference type="ARBA" id="ARBA00056117"/>
    </source>
</evidence>
<dbReference type="AlphaFoldDB" id="A0A1Q3C6R1"/>
<dbReference type="CDD" id="cd00038">
    <property type="entry name" value="CAP_ED"/>
    <property type="match status" value="1"/>
</dbReference>
<evidence type="ECO:0000256" key="10">
    <source>
        <dbReference type="ARBA" id="ARBA00023303"/>
    </source>
</evidence>
<evidence type="ECO:0000256" key="2">
    <source>
        <dbReference type="ARBA" id="ARBA00010486"/>
    </source>
</evidence>
<feature type="transmembrane region" description="Helical" evidence="14">
    <location>
        <begin position="111"/>
        <end position="132"/>
    </location>
</feature>
<evidence type="ECO:0000313" key="16">
    <source>
        <dbReference type="EMBL" id="GAV75874.1"/>
    </source>
</evidence>
<gene>
    <name evidence="16" type="ORF">CFOL_v3_19350</name>
</gene>
<evidence type="ECO:0000256" key="9">
    <source>
        <dbReference type="ARBA" id="ARBA00023286"/>
    </source>
</evidence>
<evidence type="ECO:0000256" key="4">
    <source>
        <dbReference type="ARBA" id="ARBA00022692"/>
    </source>
</evidence>
<dbReference type="PANTHER" id="PTHR45651">
    <property type="entry name" value="CYCLIC NUCLEOTIDE-GATED ION CHANNEL 15-RELATED-RELATED"/>
    <property type="match status" value="1"/>
</dbReference>
<proteinExistence type="inferred from homology"/>
<evidence type="ECO:0000256" key="3">
    <source>
        <dbReference type="ARBA" id="ARBA00022448"/>
    </source>
</evidence>
<dbReference type="STRING" id="3775.A0A1Q3C6R1"/>
<feature type="compositionally biased region" description="Polar residues" evidence="13">
    <location>
        <begin position="662"/>
        <end position="672"/>
    </location>
</feature>
<evidence type="ECO:0000259" key="15">
    <source>
        <dbReference type="PROSITE" id="PS50042"/>
    </source>
</evidence>
<keyword evidence="7 14" id="KW-0472">Membrane</keyword>
<dbReference type="GO" id="GO:0031965">
    <property type="term" value="C:nuclear membrane"/>
    <property type="evidence" value="ECO:0007669"/>
    <property type="project" value="UniProtKB-SubCell"/>
</dbReference>
<dbReference type="SUPFAM" id="SSF81324">
    <property type="entry name" value="Voltage-gated potassium channels"/>
    <property type="match status" value="1"/>
</dbReference>
<organism evidence="16 17">
    <name type="scientific">Cephalotus follicularis</name>
    <name type="common">Albany pitcher plant</name>
    <dbReference type="NCBI Taxonomy" id="3775"/>
    <lineage>
        <taxon>Eukaryota</taxon>
        <taxon>Viridiplantae</taxon>
        <taxon>Streptophyta</taxon>
        <taxon>Embryophyta</taxon>
        <taxon>Tracheophyta</taxon>
        <taxon>Spermatophyta</taxon>
        <taxon>Magnoliopsida</taxon>
        <taxon>eudicotyledons</taxon>
        <taxon>Gunneridae</taxon>
        <taxon>Pentapetalae</taxon>
        <taxon>rosids</taxon>
        <taxon>fabids</taxon>
        <taxon>Oxalidales</taxon>
        <taxon>Cephalotaceae</taxon>
        <taxon>Cephalotus</taxon>
    </lineage>
</organism>
<dbReference type="Gene3D" id="1.10.287.630">
    <property type="entry name" value="Helix hairpin bin"/>
    <property type="match status" value="1"/>
</dbReference>
<dbReference type="InterPro" id="IPR014710">
    <property type="entry name" value="RmlC-like_jellyroll"/>
</dbReference>
<feature type="domain" description="Cyclic nucleotide-binding" evidence="15">
    <location>
        <begin position="467"/>
        <end position="548"/>
    </location>
</feature>
<dbReference type="InterPro" id="IPR000595">
    <property type="entry name" value="cNMP-bd_dom"/>
</dbReference>